<name>A0A4Q9KX32_9MICR</name>
<dbReference type="AlphaFoldDB" id="A0A4Q9KX32"/>
<evidence type="ECO:0000313" key="1">
    <source>
        <dbReference type="EMBL" id="TBT99492.1"/>
    </source>
</evidence>
<accession>A0A4Q9KX32</accession>
<evidence type="ECO:0000313" key="2">
    <source>
        <dbReference type="Proteomes" id="UP000292362"/>
    </source>
</evidence>
<dbReference type="Proteomes" id="UP000292362">
    <property type="component" value="Unassembled WGS sequence"/>
</dbReference>
<organism evidence="1 2">
    <name type="scientific">Hamiltosporidium tvaerminnensis</name>
    <dbReference type="NCBI Taxonomy" id="1176355"/>
    <lineage>
        <taxon>Eukaryota</taxon>
        <taxon>Fungi</taxon>
        <taxon>Fungi incertae sedis</taxon>
        <taxon>Microsporidia</taxon>
        <taxon>Dubosqiidae</taxon>
        <taxon>Hamiltosporidium</taxon>
    </lineage>
</organism>
<dbReference type="EMBL" id="PITJ01001324">
    <property type="protein sequence ID" value="TBT99492.1"/>
    <property type="molecule type" value="Genomic_DNA"/>
</dbReference>
<comment type="caution">
    <text evidence="1">The sequence shown here is derived from an EMBL/GenBank/DDBJ whole genome shotgun (WGS) entry which is preliminary data.</text>
</comment>
<sequence>MVGVGVIRCISVYADVLWNEEIREGCYIREEGREGNKGGEGVSIKEIVGY</sequence>
<proteinExistence type="predicted"/>
<reference evidence="1 2" key="1">
    <citation type="submission" date="2017-12" db="EMBL/GenBank/DDBJ databases">
        <authorList>
            <person name="Pombert J.-F."/>
            <person name="Haag K.L."/>
            <person name="Ebert D."/>
        </authorList>
    </citation>
    <scope>NUCLEOTIDE SEQUENCE [LARGE SCALE GENOMIC DNA]</scope>
    <source>
        <strain evidence="1">FI-OER-3-3</strain>
    </source>
</reference>
<protein>
    <submittedName>
        <fullName evidence="1">Uncharacterized protein</fullName>
    </submittedName>
</protein>
<dbReference type="VEuPathDB" id="MicrosporidiaDB:CWI37_1324p0020"/>
<gene>
    <name evidence="1" type="ORF">CWI37_1324p0020</name>
</gene>